<protein>
    <submittedName>
        <fullName evidence="1">Uncharacterized protein</fullName>
    </submittedName>
</protein>
<evidence type="ECO:0000313" key="2">
    <source>
        <dbReference type="Proteomes" id="UP000246073"/>
    </source>
</evidence>
<dbReference type="EMBL" id="OOFM01000005">
    <property type="protein sequence ID" value="SPL66378.1"/>
    <property type="molecule type" value="Genomic_DNA"/>
</dbReference>
<name>A0A2P9HQI3_9HYPH</name>
<sequence length="41" mass="4528">MEPVTADKIPESQVPIHALAGFDQPESDLFFMTGIYCTQVT</sequence>
<dbReference type="AlphaFoldDB" id="A0A2P9HQI3"/>
<evidence type="ECO:0000313" key="1">
    <source>
        <dbReference type="EMBL" id="SPL66378.1"/>
    </source>
</evidence>
<gene>
    <name evidence="1" type="ORF">OHAE_2245</name>
</gene>
<accession>A0A2P9HQI3</accession>
<reference evidence="2" key="1">
    <citation type="submission" date="2017-12" db="EMBL/GenBank/DDBJ databases">
        <authorList>
            <person name="Diaz M."/>
        </authorList>
    </citation>
    <scope>NUCLEOTIDE SEQUENCE [LARGE SCALE GENOMIC DNA]</scope>
    <source>
        <strain evidence="2">FI11154</strain>
    </source>
</reference>
<proteinExistence type="predicted"/>
<dbReference type="Proteomes" id="UP000246073">
    <property type="component" value="Unassembled WGS sequence"/>
</dbReference>
<organism evidence="1 2">
    <name type="scientific">Ochrobactrum soli</name>
    <dbReference type="NCBI Taxonomy" id="2448455"/>
    <lineage>
        <taxon>Bacteria</taxon>
        <taxon>Pseudomonadati</taxon>
        <taxon>Pseudomonadota</taxon>
        <taxon>Alphaproteobacteria</taxon>
        <taxon>Hyphomicrobiales</taxon>
        <taxon>Brucellaceae</taxon>
        <taxon>Brucella/Ochrobactrum group</taxon>
        <taxon>Ochrobactrum</taxon>
    </lineage>
</organism>